<comment type="caution">
    <text evidence="1">The sequence shown here is derived from an EMBL/GenBank/DDBJ whole genome shotgun (WGS) entry which is preliminary data.</text>
</comment>
<proteinExistence type="predicted"/>
<protein>
    <submittedName>
        <fullName evidence="1">Uncharacterized protein</fullName>
    </submittedName>
</protein>
<organism evidence="1 2">
    <name type="scientific">Phytophthora pseudosyringae</name>
    <dbReference type="NCBI Taxonomy" id="221518"/>
    <lineage>
        <taxon>Eukaryota</taxon>
        <taxon>Sar</taxon>
        <taxon>Stramenopiles</taxon>
        <taxon>Oomycota</taxon>
        <taxon>Peronosporomycetes</taxon>
        <taxon>Peronosporales</taxon>
        <taxon>Peronosporaceae</taxon>
        <taxon>Phytophthora</taxon>
    </lineage>
</organism>
<dbReference type="Proteomes" id="UP000694044">
    <property type="component" value="Unassembled WGS sequence"/>
</dbReference>
<keyword evidence="2" id="KW-1185">Reference proteome</keyword>
<name>A0A8T1VNW4_9STRA</name>
<dbReference type="OrthoDB" id="145021at2759"/>
<evidence type="ECO:0000313" key="1">
    <source>
        <dbReference type="EMBL" id="KAG7382977.1"/>
    </source>
</evidence>
<dbReference type="EMBL" id="JAGDFM010000191">
    <property type="protein sequence ID" value="KAG7382977.1"/>
    <property type="molecule type" value="Genomic_DNA"/>
</dbReference>
<dbReference type="AlphaFoldDB" id="A0A8T1VNW4"/>
<evidence type="ECO:0000313" key="2">
    <source>
        <dbReference type="Proteomes" id="UP000694044"/>
    </source>
</evidence>
<sequence>MSGESDSNSDSSSDICGFCGGTPCDWEAMQGTLVERGDKLRTEAYAASMKKVRRVMCQLYVYLKFGSHVMARIVRVPERWLLDHKSRQLNFMGLDDTGILAMPCLAFGHATCSQYDGVERLHDHRVFGHHVLVMHGHETLNMISTSTARARILHPILSPSYRAQKTNQLPTASCEHVLRGITADDVFNRLAIDGPLLQRPRVLLLSCYQPIDDLLFCFADYFGGSMFTYNNRTRSQRIVDSYIK</sequence>
<reference evidence="1" key="1">
    <citation type="submission" date="2021-02" db="EMBL/GenBank/DDBJ databases">
        <authorList>
            <person name="Palmer J.M."/>
        </authorList>
    </citation>
    <scope>NUCLEOTIDE SEQUENCE</scope>
    <source>
        <strain evidence="1">SCRP734</strain>
    </source>
</reference>
<accession>A0A8T1VNW4</accession>
<gene>
    <name evidence="1" type="ORF">PHYPSEUDO_004213</name>
</gene>